<accession>A0A9P9YSL5</accession>
<reference evidence="2" key="1">
    <citation type="journal article" date="2023" name="Genome Biol. Evol.">
        <title>Long-read-based Genome Assembly of Drosophila gunungcola Reveals Fewer Chemosensory Genes in Flower-breeding Species.</title>
        <authorList>
            <person name="Negi A."/>
            <person name="Liao B.Y."/>
            <person name="Yeh S.D."/>
        </authorList>
    </citation>
    <scope>NUCLEOTIDE SEQUENCE</scope>
    <source>
        <strain evidence="2">Sukarami</strain>
    </source>
</reference>
<evidence type="ECO:0000256" key="1">
    <source>
        <dbReference type="SAM" id="MobiDB-lite"/>
    </source>
</evidence>
<protein>
    <submittedName>
        <fullName evidence="2">Uncharacterized protein</fullName>
    </submittedName>
</protein>
<dbReference type="AlphaFoldDB" id="A0A9P9YSL5"/>
<evidence type="ECO:0000313" key="2">
    <source>
        <dbReference type="EMBL" id="KAI8042327.1"/>
    </source>
</evidence>
<gene>
    <name evidence="2" type="ORF">M5D96_003630</name>
</gene>
<proteinExistence type="predicted"/>
<dbReference type="Proteomes" id="UP001059596">
    <property type="component" value="Unassembled WGS sequence"/>
</dbReference>
<evidence type="ECO:0000313" key="3">
    <source>
        <dbReference type="Proteomes" id="UP001059596"/>
    </source>
</evidence>
<dbReference type="EMBL" id="JAMKOV010000002">
    <property type="protein sequence ID" value="KAI8042327.1"/>
    <property type="molecule type" value="Genomic_DNA"/>
</dbReference>
<comment type="caution">
    <text evidence="2">The sequence shown here is derived from an EMBL/GenBank/DDBJ whole genome shotgun (WGS) entry which is preliminary data.</text>
</comment>
<feature type="compositionally biased region" description="Basic residues" evidence="1">
    <location>
        <begin position="25"/>
        <end position="43"/>
    </location>
</feature>
<keyword evidence="3" id="KW-1185">Reference proteome</keyword>
<sequence length="96" mass="10938">MAARDRTGDSRWFGDGLAMGAWKPCNRKHNPQPNKQMRKRNGTKRAETKRNQLNKQTMKRKRQSRSGKSVEFSFSEIRARLCAAALFSALTPQNSG</sequence>
<name>A0A9P9YSL5_9MUSC</name>
<organism evidence="2 3">
    <name type="scientific">Drosophila gunungcola</name>
    <name type="common">fruit fly</name>
    <dbReference type="NCBI Taxonomy" id="103775"/>
    <lineage>
        <taxon>Eukaryota</taxon>
        <taxon>Metazoa</taxon>
        <taxon>Ecdysozoa</taxon>
        <taxon>Arthropoda</taxon>
        <taxon>Hexapoda</taxon>
        <taxon>Insecta</taxon>
        <taxon>Pterygota</taxon>
        <taxon>Neoptera</taxon>
        <taxon>Endopterygota</taxon>
        <taxon>Diptera</taxon>
        <taxon>Brachycera</taxon>
        <taxon>Muscomorpha</taxon>
        <taxon>Ephydroidea</taxon>
        <taxon>Drosophilidae</taxon>
        <taxon>Drosophila</taxon>
        <taxon>Sophophora</taxon>
    </lineage>
</organism>
<feature type="region of interest" description="Disordered" evidence="1">
    <location>
        <begin position="18"/>
        <end position="71"/>
    </location>
</feature>